<sequence length="109" mass="11645">MLFGQGSGYEHASLSVSAGDQIRRAIIVVEGFSNPGPVTPILRFSVNGLTLWEGISPFPHGDWGSVAWVIDDPSLLIGSSIRVMVSNATPGAAQQEPWVAITTVTVYYE</sequence>
<organism evidence="1">
    <name type="scientific">Thermorudis sp</name>
    <dbReference type="NCBI Taxonomy" id="1969470"/>
    <lineage>
        <taxon>Bacteria</taxon>
        <taxon>Pseudomonadati</taxon>
        <taxon>Thermomicrobiota</taxon>
        <taxon>Thermomicrobia</taxon>
        <taxon>Thermomicrobia incertae sedis</taxon>
        <taxon>Thermorudis</taxon>
    </lineage>
</organism>
<dbReference type="EMBL" id="DSID01000051">
    <property type="protein sequence ID" value="HEX69742.1"/>
    <property type="molecule type" value="Genomic_DNA"/>
</dbReference>
<proteinExistence type="predicted"/>
<evidence type="ECO:0000313" key="1">
    <source>
        <dbReference type="EMBL" id="HEX69742.1"/>
    </source>
</evidence>
<comment type="caution">
    <text evidence="1">The sequence shown here is derived from an EMBL/GenBank/DDBJ whole genome shotgun (WGS) entry which is preliminary data.</text>
</comment>
<protein>
    <submittedName>
        <fullName evidence="1">Uncharacterized protein</fullName>
    </submittedName>
</protein>
<gene>
    <name evidence="1" type="ORF">ENP13_00635</name>
</gene>
<dbReference type="AlphaFoldDB" id="A0A7C3AQR7"/>
<name>A0A7C3AQR7_9BACT</name>
<accession>A0A7C3AQR7</accession>
<reference evidence="1" key="1">
    <citation type="journal article" date="2020" name="mSystems">
        <title>Genome- and Community-Level Interaction Insights into Carbon Utilization and Element Cycling Functions of Hydrothermarchaeota in Hydrothermal Sediment.</title>
        <authorList>
            <person name="Zhou Z."/>
            <person name="Liu Y."/>
            <person name="Xu W."/>
            <person name="Pan J."/>
            <person name="Luo Z.H."/>
            <person name="Li M."/>
        </authorList>
    </citation>
    <scope>NUCLEOTIDE SEQUENCE [LARGE SCALE GENOMIC DNA]</scope>
    <source>
        <strain evidence="1">SpSt-192</strain>
    </source>
</reference>